<dbReference type="AlphaFoldDB" id="A0A160TQR3"/>
<reference evidence="2" key="1">
    <citation type="submission" date="2015-10" db="EMBL/GenBank/DDBJ databases">
        <authorList>
            <person name="Gilbert D.G."/>
        </authorList>
    </citation>
    <scope>NUCLEOTIDE SEQUENCE</scope>
</reference>
<organism evidence="2">
    <name type="scientific">hydrothermal vent metagenome</name>
    <dbReference type="NCBI Taxonomy" id="652676"/>
    <lineage>
        <taxon>unclassified sequences</taxon>
        <taxon>metagenomes</taxon>
        <taxon>ecological metagenomes</taxon>
    </lineage>
</organism>
<dbReference type="EMBL" id="CZQE01000362">
    <property type="protein sequence ID" value="CUS46384.1"/>
    <property type="molecule type" value="Genomic_DNA"/>
</dbReference>
<protein>
    <recommendedName>
        <fullName evidence="3">Transmembrane protein (PGPGW)</fullName>
    </recommendedName>
</protein>
<sequence length="93" mass="10761">MRRTRHPTIRFCLFWLGVLLVIATPLVGILPGPGGIFVFAGGLALMLQNSHWAKRQFVHGKRRWPRLGRYADVGLRRASARRRRERESEALER</sequence>
<feature type="transmembrane region" description="Helical" evidence="1">
    <location>
        <begin position="36"/>
        <end position="53"/>
    </location>
</feature>
<feature type="transmembrane region" description="Helical" evidence="1">
    <location>
        <begin position="12"/>
        <end position="30"/>
    </location>
</feature>
<proteinExistence type="predicted"/>
<keyword evidence="1" id="KW-1133">Transmembrane helix</keyword>
<evidence type="ECO:0000256" key="1">
    <source>
        <dbReference type="SAM" id="Phobius"/>
    </source>
</evidence>
<accession>A0A160TQR3</accession>
<keyword evidence="1" id="KW-0472">Membrane</keyword>
<name>A0A160TQR3_9ZZZZ</name>
<keyword evidence="1" id="KW-0812">Transmembrane</keyword>
<gene>
    <name evidence="2" type="ORF">MGWOODY_Smn2094</name>
</gene>
<evidence type="ECO:0008006" key="3">
    <source>
        <dbReference type="Google" id="ProtNLM"/>
    </source>
</evidence>
<evidence type="ECO:0000313" key="2">
    <source>
        <dbReference type="EMBL" id="CUS46384.1"/>
    </source>
</evidence>